<dbReference type="RefSeq" id="XP_014180080.1">
    <property type="nucleotide sequence ID" value="XM_014324605.1"/>
</dbReference>
<dbReference type="PROSITE" id="PS50850">
    <property type="entry name" value="MFS"/>
    <property type="match status" value="1"/>
</dbReference>
<feature type="transmembrane region" description="Helical" evidence="6">
    <location>
        <begin position="473"/>
        <end position="493"/>
    </location>
</feature>
<dbReference type="OrthoDB" id="9986881at2759"/>
<evidence type="ECO:0000256" key="4">
    <source>
        <dbReference type="ARBA" id="ARBA00023136"/>
    </source>
</evidence>
<gene>
    <name evidence="8" type="ORF">A1Q1_01566</name>
</gene>
<organism evidence="8 9">
    <name type="scientific">Trichosporon asahii var. asahii (strain ATCC 90039 / CBS 2479 / JCM 2466 / KCTC 7840 / NBRC 103889/ NCYC 2677 / UAMH 7654)</name>
    <name type="common">Yeast</name>
    <dbReference type="NCBI Taxonomy" id="1186058"/>
    <lineage>
        <taxon>Eukaryota</taxon>
        <taxon>Fungi</taxon>
        <taxon>Dikarya</taxon>
        <taxon>Basidiomycota</taxon>
        <taxon>Agaricomycotina</taxon>
        <taxon>Tremellomycetes</taxon>
        <taxon>Trichosporonales</taxon>
        <taxon>Trichosporonaceae</taxon>
        <taxon>Trichosporon</taxon>
    </lineage>
</organism>
<dbReference type="GO" id="GO:0005886">
    <property type="term" value="C:plasma membrane"/>
    <property type="evidence" value="ECO:0007669"/>
    <property type="project" value="TreeGrafter"/>
</dbReference>
<feature type="transmembrane region" description="Helical" evidence="6">
    <location>
        <begin position="67"/>
        <end position="92"/>
    </location>
</feature>
<feature type="compositionally biased region" description="Basic and acidic residues" evidence="5">
    <location>
        <begin position="564"/>
        <end position="581"/>
    </location>
</feature>
<dbReference type="EMBL" id="ALBS01000173">
    <property type="protein sequence ID" value="EJT49364.1"/>
    <property type="molecule type" value="Genomic_DNA"/>
</dbReference>
<name>J6EXI2_TRIAS</name>
<evidence type="ECO:0000256" key="3">
    <source>
        <dbReference type="ARBA" id="ARBA00022989"/>
    </source>
</evidence>
<feature type="transmembrane region" description="Helical" evidence="6">
    <location>
        <begin position="292"/>
        <end position="319"/>
    </location>
</feature>
<feature type="region of interest" description="Disordered" evidence="5">
    <location>
        <begin position="564"/>
        <end position="631"/>
    </location>
</feature>
<dbReference type="KEGG" id="tasa:A1Q1_01566"/>
<dbReference type="CDD" id="cd17323">
    <property type="entry name" value="MFS_Tpo1_MDR_like"/>
    <property type="match status" value="1"/>
</dbReference>
<dbReference type="PANTHER" id="PTHR23502">
    <property type="entry name" value="MAJOR FACILITATOR SUPERFAMILY"/>
    <property type="match status" value="1"/>
</dbReference>
<dbReference type="SUPFAM" id="SSF103473">
    <property type="entry name" value="MFS general substrate transporter"/>
    <property type="match status" value="1"/>
</dbReference>
<dbReference type="InterPro" id="IPR036259">
    <property type="entry name" value="MFS_trans_sf"/>
</dbReference>
<feature type="transmembrane region" description="Helical" evidence="6">
    <location>
        <begin position="222"/>
        <end position="244"/>
    </location>
</feature>
<feature type="transmembrane region" description="Helical" evidence="6">
    <location>
        <begin position="136"/>
        <end position="156"/>
    </location>
</feature>
<evidence type="ECO:0000256" key="5">
    <source>
        <dbReference type="SAM" id="MobiDB-lite"/>
    </source>
</evidence>
<feature type="transmembrane region" description="Helical" evidence="6">
    <location>
        <begin position="404"/>
        <end position="428"/>
    </location>
</feature>
<reference evidence="8 9" key="1">
    <citation type="journal article" date="2012" name="Eukaryot. Cell">
        <title>Draft genome sequence of CBS 2479, the standard type strain of Trichosporon asahii.</title>
        <authorList>
            <person name="Yang R.Y."/>
            <person name="Li H.T."/>
            <person name="Zhu H."/>
            <person name="Zhou G.P."/>
            <person name="Wang M."/>
            <person name="Wang L."/>
        </authorList>
    </citation>
    <scope>NUCLEOTIDE SEQUENCE [LARGE SCALE GENOMIC DNA]</scope>
    <source>
        <strain evidence="9">ATCC 90039 / CBS 2479 / JCM 2466 / KCTC 7840 / NCYC 2677 / UAMH 7654</strain>
    </source>
</reference>
<keyword evidence="4 6" id="KW-0472">Membrane</keyword>
<dbReference type="Proteomes" id="UP000002748">
    <property type="component" value="Unassembled WGS sequence"/>
</dbReference>
<dbReference type="AlphaFoldDB" id="J6EXI2"/>
<evidence type="ECO:0000313" key="8">
    <source>
        <dbReference type="EMBL" id="EJT49364.1"/>
    </source>
</evidence>
<accession>J6EXI2</accession>
<dbReference type="Pfam" id="PF07690">
    <property type="entry name" value="MFS_1"/>
    <property type="match status" value="1"/>
</dbReference>
<dbReference type="HOGENOM" id="CLU_008455_11_5_1"/>
<proteinExistence type="predicted"/>
<evidence type="ECO:0000256" key="2">
    <source>
        <dbReference type="ARBA" id="ARBA00022692"/>
    </source>
</evidence>
<evidence type="ECO:0000313" key="9">
    <source>
        <dbReference type="Proteomes" id="UP000002748"/>
    </source>
</evidence>
<feature type="transmembrane region" description="Helical" evidence="6">
    <location>
        <begin position="162"/>
        <end position="183"/>
    </location>
</feature>
<feature type="transmembrane region" description="Helical" evidence="6">
    <location>
        <begin position="435"/>
        <end position="461"/>
    </location>
</feature>
<dbReference type="Gene3D" id="1.20.1250.20">
    <property type="entry name" value="MFS general substrate transporter like domains"/>
    <property type="match status" value="1"/>
</dbReference>
<feature type="transmembrane region" description="Helical" evidence="6">
    <location>
        <begin position="195"/>
        <end position="216"/>
    </location>
</feature>
<dbReference type="FunFam" id="1.20.1250.20:FF:000011">
    <property type="entry name" value="MFS multidrug transporter, putative"/>
    <property type="match status" value="1"/>
</dbReference>
<protein>
    <submittedName>
        <fullName evidence="8">MFS multidrug transporter, putative</fullName>
    </submittedName>
</protein>
<feature type="transmembrane region" description="Helical" evidence="6">
    <location>
        <begin position="104"/>
        <end position="124"/>
    </location>
</feature>
<dbReference type="InterPro" id="IPR011701">
    <property type="entry name" value="MFS"/>
</dbReference>
<evidence type="ECO:0000259" key="7">
    <source>
        <dbReference type="PROSITE" id="PS50850"/>
    </source>
</evidence>
<evidence type="ECO:0000256" key="6">
    <source>
        <dbReference type="SAM" id="Phobius"/>
    </source>
</evidence>
<evidence type="ECO:0000256" key="1">
    <source>
        <dbReference type="ARBA" id="ARBA00004141"/>
    </source>
</evidence>
<dbReference type="PANTHER" id="PTHR23502:SF184">
    <property type="entry name" value="MAJOR FACILITATOR SUPERFAMILY (MFS) PROFILE DOMAIN-CONTAINING PROTEIN"/>
    <property type="match status" value="1"/>
</dbReference>
<sequence>MAPSADLERGSADLTLSRRPWRLHPTPWADIVSHPYKGSGTAADPFIVTWLEVDGEHPRQFSTLHKWVTTIIAAMGTLAVTMGSSILSAAITTVRHDFPGYNDMTYIMVTGIYILGFVLGPFLWGPFSEVMGRRTTYVASFVPFTIFDAAVCGAPNMGALLALRFIAGVFGCSGMTNAGGVIADMFEAQQRGLAMGIFGAAPWSGPSIGPLIGGFLGHSAGWRWVAAVACLFVALVTFATLVFLPETYEPMLLRRRAKMLSQATGKVYRAPQDRDGLLDVKKLLRYQLRVPWILLFTEPIVFILSLYMSVVFGILYMTFTSFPIVFQGYRHWGIGLGGLAFMGIMVGCNVGLAYMVFWGNKKYVRKYNEKGFLPPEARLPSAIAGALLMPIGLIWFAWTCTPASIHWIVPMLATVPFSAGMVLVFLAVQNYLVDAYLPTAACVIAAATVIRSLVGVILPLFTTDMYTALGTNWAGTLIACLGFVFVPVPLILIKYGRRIRRMTKYGREADDHISKMAEARLAQRRGVVPASTDVEEQVEIEGKEPEDIATTNGDTLGHVLEEERKSYEEKRKSLEADEHASRLTAVETPRSEKEVFFDAASKADTEPFESARQSMHSEILLESAPVTSEKR</sequence>
<feature type="domain" description="Major facilitator superfamily (MFS) profile" evidence="7">
    <location>
        <begin position="69"/>
        <end position="497"/>
    </location>
</feature>
<keyword evidence="3 6" id="KW-1133">Transmembrane helix</keyword>
<dbReference type="GeneID" id="25985080"/>
<feature type="transmembrane region" description="Helical" evidence="6">
    <location>
        <begin position="379"/>
        <end position="398"/>
    </location>
</feature>
<dbReference type="GO" id="GO:0022857">
    <property type="term" value="F:transmembrane transporter activity"/>
    <property type="evidence" value="ECO:0007669"/>
    <property type="project" value="InterPro"/>
</dbReference>
<comment type="caution">
    <text evidence="8">The sequence shown here is derived from an EMBL/GenBank/DDBJ whole genome shotgun (WGS) entry which is preliminary data.</text>
</comment>
<dbReference type="VEuPathDB" id="FungiDB:A1Q1_01566"/>
<comment type="subcellular location">
    <subcellularLocation>
        <location evidence="1">Membrane</location>
        <topology evidence="1">Multi-pass membrane protein</topology>
    </subcellularLocation>
</comment>
<keyword evidence="2 6" id="KW-0812">Transmembrane</keyword>
<feature type="transmembrane region" description="Helical" evidence="6">
    <location>
        <begin position="331"/>
        <end position="358"/>
    </location>
</feature>
<dbReference type="InterPro" id="IPR020846">
    <property type="entry name" value="MFS_dom"/>
</dbReference>
<feature type="compositionally biased region" description="Basic and acidic residues" evidence="5">
    <location>
        <begin position="589"/>
        <end position="605"/>
    </location>
</feature>